<protein>
    <submittedName>
        <fullName evidence="1">Uncharacterized protein</fullName>
    </submittedName>
</protein>
<dbReference type="EMBL" id="JASCZI010090777">
    <property type="protein sequence ID" value="MED6146382.1"/>
    <property type="molecule type" value="Genomic_DNA"/>
</dbReference>
<evidence type="ECO:0000313" key="1">
    <source>
        <dbReference type="EMBL" id="MED6146382.1"/>
    </source>
</evidence>
<dbReference type="Proteomes" id="UP001341840">
    <property type="component" value="Unassembled WGS sequence"/>
</dbReference>
<proteinExistence type="predicted"/>
<accession>A0ABU6TCD5</accession>
<evidence type="ECO:0000313" key="2">
    <source>
        <dbReference type="Proteomes" id="UP001341840"/>
    </source>
</evidence>
<sequence>MGSLLIVYRSSADLLSEILGHVMLGQDLSNGGFDVCVLKGFGPSRPNIRNSCPELGKADVFDIPGFTSCQACPERRGIVMLAGENFFWKFLKVFLEMAENQEATVPVAGAAQMPRELSPIYRWVSHDVLGASPTLSQEYLDELKLSGVIFGGGDLEGQYKVEAALPGDRVCYLNLDHPTVPNWLWVN</sequence>
<gene>
    <name evidence="1" type="ORF">PIB30_033993</name>
</gene>
<reference evidence="1 2" key="1">
    <citation type="journal article" date="2023" name="Plants (Basel)">
        <title>Bridging the Gap: Combining Genomics and Transcriptomics Approaches to Understand Stylosanthes scabra, an Orphan Legume from the Brazilian Caatinga.</title>
        <authorList>
            <person name="Ferreira-Neto J.R.C."/>
            <person name="da Silva M.D."/>
            <person name="Binneck E."/>
            <person name="de Melo N.F."/>
            <person name="da Silva R.H."/>
            <person name="de Melo A.L.T.M."/>
            <person name="Pandolfi V."/>
            <person name="Bustamante F.O."/>
            <person name="Brasileiro-Vidal A.C."/>
            <person name="Benko-Iseppon A.M."/>
        </authorList>
    </citation>
    <scope>NUCLEOTIDE SEQUENCE [LARGE SCALE GENOMIC DNA]</scope>
    <source>
        <tissue evidence="1">Leaves</tissue>
    </source>
</reference>
<comment type="caution">
    <text evidence="1">The sequence shown here is derived from an EMBL/GenBank/DDBJ whole genome shotgun (WGS) entry which is preliminary data.</text>
</comment>
<keyword evidence="2" id="KW-1185">Reference proteome</keyword>
<name>A0ABU6TCD5_9FABA</name>
<organism evidence="1 2">
    <name type="scientific">Stylosanthes scabra</name>
    <dbReference type="NCBI Taxonomy" id="79078"/>
    <lineage>
        <taxon>Eukaryota</taxon>
        <taxon>Viridiplantae</taxon>
        <taxon>Streptophyta</taxon>
        <taxon>Embryophyta</taxon>
        <taxon>Tracheophyta</taxon>
        <taxon>Spermatophyta</taxon>
        <taxon>Magnoliopsida</taxon>
        <taxon>eudicotyledons</taxon>
        <taxon>Gunneridae</taxon>
        <taxon>Pentapetalae</taxon>
        <taxon>rosids</taxon>
        <taxon>fabids</taxon>
        <taxon>Fabales</taxon>
        <taxon>Fabaceae</taxon>
        <taxon>Papilionoideae</taxon>
        <taxon>50 kb inversion clade</taxon>
        <taxon>dalbergioids sensu lato</taxon>
        <taxon>Dalbergieae</taxon>
        <taxon>Pterocarpus clade</taxon>
        <taxon>Stylosanthes</taxon>
    </lineage>
</organism>